<gene>
    <name evidence="1" type="ORF">BJP36_41710</name>
</gene>
<reference evidence="1" key="1">
    <citation type="journal article" date="2017" name="Proc. Natl. Acad. Sci. U.S.A.">
        <title>Comparative genomics uncovers the prolific and distinctive metabolic potential of the cyanobacterial genus Moorea.</title>
        <authorList>
            <person name="Leao T."/>
            <person name="Castelao G."/>
            <person name="Korobeynikov A."/>
            <person name="Monroe E.A."/>
            <person name="Podell S."/>
            <person name="Glukhov E."/>
            <person name="Allen E.E."/>
            <person name="Gerwick W.H."/>
            <person name="Gerwick L."/>
        </authorList>
    </citation>
    <scope>NUCLEOTIDE SEQUENCE</scope>
    <source>
        <strain evidence="1">JHB</strain>
    </source>
</reference>
<name>A0A9Q9UVJ1_MOOP1</name>
<sequence>MAHQGDPGIDTPRPVRLAEAVGHKARGFLDQRAALNRRVLIFDAVKN</sequence>
<evidence type="ECO:0000313" key="1">
    <source>
        <dbReference type="EMBL" id="WAN68883.1"/>
    </source>
</evidence>
<reference evidence="1" key="2">
    <citation type="submission" date="2022-10" db="EMBL/GenBank/DDBJ databases">
        <authorList>
            <person name="Ngo T.-E."/>
        </authorList>
    </citation>
    <scope>NUCLEOTIDE SEQUENCE</scope>
    <source>
        <strain evidence="1">JHB</strain>
    </source>
</reference>
<dbReference type="Proteomes" id="UP000176944">
    <property type="component" value="Chromosome"/>
</dbReference>
<dbReference type="AlphaFoldDB" id="A0A9Q9UVJ1"/>
<protein>
    <submittedName>
        <fullName evidence="1">Uncharacterized protein</fullName>
    </submittedName>
</protein>
<accession>A0A9Q9UVJ1</accession>
<organism evidence="1">
    <name type="scientific">Moorena producens (strain JHB)</name>
    <dbReference type="NCBI Taxonomy" id="1454205"/>
    <lineage>
        <taxon>Bacteria</taxon>
        <taxon>Bacillati</taxon>
        <taxon>Cyanobacteriota</taxon>
        <taxon>Cyanophyceae</taxon>
        <taxon>Coleofasciculales</taxon>
        <taxon>Coleofasciculaceae</taxon>
        <taxon>Moorena</taxon>
    </lineage>
</organism>
<dbReference type="EMBL" id="CP017708">
    <property type="protein sequence ID" value="WAN68883.1"/>
    <property type="molecule type" value="Genomic_DNA"/>
</dbReference>
<proteinExistence type="predicted"/>